<organism evidence="2 3">
    <name type="scientific">Evansella tamaricis</name>
    <dbReference type="NCBI Taxonomy" id="2069301"/>
    <lineage>
        <taxon>Bacteria</taxon>
        <taxon>Bacillati</taxon>
        <taxon>Bacillota</taxon>
        <taxon>Bacilli</taxon>
        <taxon>Bacillales</taxon>
        <taxon>Bacillaceae</taxon>
        <taxon>Evansella</taxon>
    </lineage>
</organism>
<reference evidence="2 3" key="1">
    <citation type="submission" date="2021-06" db="EMBL/GenBank/DDBJ databases">
        <title>Bacillus sp. RD4P76, an endophyte from a halophyte.</title>
        <authorList>
            <person name="Sun J.-Q."/>
        </authorList>
    </citation>
    <scope>NUCLEOTIDE SEQUENCE [LARGE SCALE GENOMIC DNA]</scope>
    <source>
        <strain evidence="2 3">CGMCC 1.15917</strain>
    </source>
</reference>
<accession>A0ABS6JKR3</accession>
<sequence>MVLLNGAPMIKGPRVLLRKPKDSDIMDYLDVDVSQELVKMYGGNTKNIAPKTLDKAKKFIQAIKENQLEWCIEYEGKMIGQARLTVSEMDNRARYAIGLFNPSVWGKGIGTEVTQLVLNYAFEELRLHRVDLRVLDYNKRAIKCYEKCGFIQEGVEREGALIEGKYETDIMMSILNREFYAMKETERQQL</sequence>
<dbReference type="PANTHER" id="PTHR43415">
    <property type="entry name" value="SPERMIDINE N(1)-ACETYLTRANSFERASE"/>
    <property type="match status" value="1"/>
</dbReference>
<keyword evidence="3" id="KW-1185">Reference proteome</keyword>
<dbReference type="PANTHER" id="PTHR43415:SF3">
    <property type="entry name" value="GNAT-FAMILY ACETYLTRANSFERASE"/>
    <property type="match status" value="1"/>
</dbReference>
<feature type="domain" description="N-acetyltransferase" evidence="1">
    <location>
        <begin position="26"/>
        <end position="177"/>
    </location>
</feature>
<protein>
    <submittedName>
        <fullName evidence="2">GNAT family N-acetyltransferase</fullName>
    </submittedName>
</protein>
<dbReference type="Proteomes" id="UP000784880">
    <property type="component" value="Unassembled WGS sequence"/>
</dbReference>
<evidence type="ECO:0000313" key="3">
    <source>
        <dbReference type="Proteomes" id="UP000784880"/>
    </source>
</evidence>
<evidence type="ECO:0000259" key="1">
    <source>
        <dbReference type="PROSITE" id="PS51186"/>
    </source>
</evidence>
<dbReference type="PROSITE" id="PS51186">
    <property type="entry name" value="GNAT"/>
    <property type="match status" value="1"/>
</dbReference>
<name>A0ABS6JKR3_9BACI</name>
<gene>
    <name evidence="2" type="ORF">KS419_20590</name>
</gene>
<dbReference type="Pfam" id="PF13302">
    <property type="entry name" value="Acetyltransf_3"/>
    <property type="match status" value="1"/>
</dbReference>
<proteinExistence type="predicted"/>
<comment type="caution">
    <text evidence="2">The sequence shown here is derived from an EMBL/GenBank/DDBJ whole genome shotgun (WGS) entry which is preliminary data.</text>
</comment>
<dbReference type="CDD" id="cd04301">
    <property type="entry name" value="NAT_SF"/>
    <property type="match status" value="1"/>
</dbReference>
<evidence type="ECO:0000313" key="2">
    <source>
        <dbReference type="EMBL" id="MBU9714138.1"/>
    </source>
</evidence>
<dbReference type="InterPro" id="IPR000182">
    <property type="entry name" value="GNAT_dom"/>
</dbReference>
<dbReference type="EMBL" id="JAHQCS010000165">
    <property type="protein sequence ID" value="MBU9714138.1"/>
    <property type="molecule type" value="Genomic_DNA"/>
</dbReference>